<feature type="transmembrane region" description="Helical" evidence="2">
    <location>
        <begin position="164"/>
        <end position="185"/>
    </location>
</feature>
<accession>A0A433Q1X2</accession>
<keyword evidence="2" id="KW-1133">Transmembrane helix</keyword>
<dbReference type="InterPro" id="IPR038770">
    <property type="entry name" value="Na+/solute_symporter_sf"/>
</dbReference>
<feature type="region of interest" description="Disordered" evidence="1">
    <location>
        <begin position="15"/>
        <end position="56"/>
    </location>
</feature>
<feature type="transmembrane region" description="Helical" evidence="2">
    <location>
        <begin position="197"/>
        <end position="220"/>
    </location>
</feature>
<evidence type="ECO:0000313" key="3">
    <source>
        <dbReference type="EMBL" id="RUS23811.1"/>
    </source>
</evidence>
<feature type="compositionally biased region" description="Polar residues" evidence="1">
    <location>
        <begin position="31"/>
        <end position="56"/>
    </location>
</feature>
<keyword evidence="2" id="KW-0472">Membrane</keyword>
<dbReference type="Pfam" id="PF13593">
    <property type="entry name" value="SBF_like"/>
    <property type="match status" value="1"/>
</dbReference>
<keyword evidence="4" id="KW-1185">Reference proteome</keyword>
<dbReference type="Proteomes" id="UP000274822">
    <property type="component" value="Unassembled WGS sequence"/>
</dbReference>
<gene>
    <name evidence="3" type="ORF">BC938DRAFT_474590</name>
</gene>
<feature type="transmembrane region" description="Helical" evidence="2">
    <location>
        <begin position="317"/>
        <end position="339"/>
    </location>
</feature>
<sequence length="454" mass="49334">MNKLNPLFLFQPLMSSTGTATPPTPSLSGADSSATGPHQTVLTIPESPTTAPPTSKQSWRDVVFAQLYKHWFLLGLGLAIGLARAFPTVGKKGGPIRAEWSIKWGAVCIIFFISGLSLRTKVLIREIVRVRLHALVQIISLVIIPFVVYGIIELFRAVHVPIDGTLLSGIVIAASTPTTVSSNVVMTKNGGGNEAAALMNAALGNILGIFVSPALVYLFLHDVASSNSTATSATFSQYTSGPQLDYISVLENLGATVLAPLVVGQVIQTIWPDTIAKWRAKFRLGDINSLCLLLLVWSVFCDTFASDSFAKIHASDLVAVLVIDAILYVGFSALAWFLARLPIPFRTRRENGWVEKWRFSREDTVAIMYCGATKTVSMGVPLINVLYSGGDPGVIGVLSTPLLMYHVEQLIIGSAEVTVLKRWVEKGKREDEMAREAEQRSETVEGHEEEDLIQ</sequence>
<name>A0A433Q1X2_9FUNG</name>
<protein>
    <submittedName>
        <fullName evidence="3">SBF-like CPA transporter family-domain-containing protein</fullName>
    </submittedName>
</protein>
<organism evidence="3 4">
    <name type="scientific">Jimgerdemannia flammicorona</name>
    <dbReference type="NCBI Taxonomy" id="994334"/>
    <lineage>
        <taxon>Eukaryota</taxon>
        <taxon>Fungi</taxon>
        <taxon>Fungi incertae sedis</taxon>
        <taxon>Mucoromycota</taxon>
        <taxon>Mucoromycotina</taxon>
        <taxon>Endogonomycetes</taxon>
        <taxon>Endogonales</taxon>
        <taxon>Endogonaceae</taxon>
        <taxon>Jimgerdemannia</taxon>
    </lineage>
</organism>
<dbReference type="Gene3D" id="1.20.1530.20">
    <property type="match status" value="1"/>
</dbReference>
<dbReference type="GO" id="GO:0005886">
    <property type="term" value="C:plasma membrane"/>
    <property type="evidence" value="ECO:0007669"/>
    <property type="project" value="TreeGrafter"/>
</dbReference>
<dbReference type="PANTHER" id="PTHR18640">
    <property type="entry name" value="SOLUTE CARRIER FAMILY 10 MEMBER 7"/>
    <property type="match status" value="1"/>
</dbReference>
<evidence type="ECO:0000313" key="4">
    <source>
        <dbReference type="Proteomes" id="UP000274822"/>
    </source>
</evidence>
<proteinExistence type="predicted"/>
<keyword evidence="2" id="KW-0812">Transmembrane</keyword>
<dbReference type="AlphaFoldDB" id="A0A433Q1X2"/>
<reference evidence="3 4" key="1">
    <citation type="journal article" date="2018" name="New Phytol.">
        <title>Phylogenomics of Endogonaceae and evolution of mycorrhizas within Mucoromycota.</title>
        <authorList>
            <person name="Chang Y."/>
            <person name="Desiro A."/>
            <person name="Na H."/>
            <person name="Sandor L."/>
            <person name="Lipzen A."/>
            <person name="Clum A."/>
            <person name="Barry K."/>
            <person name="Grigoriev I.V."/>
            <person name="Martin F.M."/>
            <person name="Stajich J.E."/>
            <person name="Smith M.E."/>
            <person name="Bonito G."/>
            <person name="Spatafora J.W."/>
        </authorList>
    </citation>
    <scope>NUCLEOTIDE SEQUENCE [LARGE SCALE GENOMIC DNA]</scope>
    <source>
        <strain evidence="3 4">AD002</strain>
    </source>
</reference>
<feature type="transmembrane region" description="Helical" evidence="2">
    <location>
        <begin position="70"/>
        <end position="89"/>
    </location>
</feature>
<dbReference type="InterPro" id="IPR016833">
    <property type="entry name" value="Put_Na-Bile_cotransptr"/>
</dbReference>
<feature type="transmembrane region" description="Helical" evidence="2">
    <location>
        <begin position="101"/>
        <end position="118"/>
    </location>
</feature>
<comment type="caution">
    <text evidence="3">The sequence shown here is derived from an EMBL/GenBank/DDBJ whole genome shotgun (WGS) entry which is preliminary data.</text>
</comment>
<dbReference type="EMBL" id="RBNJ01018499">
    <property type="protein sequence ID" value="RUS23811.1"/>
    <property type="molecule type" value="Genomic_DNA"/>
</dbReference>
<feature type="compositionally biased region" description="Basic and acidic residues" evidence="1">
    <location>
        <begin position="428"/>
        <end position="446"/>
    </location>
</feature>
<feature type="transmembrane region" description="Helical" evidence="2">
    <location>
        <begin position="130"/>
        <end position="152"/>
    </location>
</feature>
<feature type="compositionally biased region" description="Low complexity" evidence="1">
    <location>
        <begin position="15"/>
        <end position="30"/>
    </location>
</feature>
<evidence type="ECO:0000256" key="1">
    <source>
        <dbReference type="SAM" id="MobiDB-lite"/>
    </source>
</evidence>
<evidence type="ECO:0000256" key="2">
    <source>
        <dbReference type="SAM" id="Phobius"/>
    </source>
</evidence>
<feature type="region of interest" description="Disordered" evidence="1">
    <location>
        <begin position="428"/>
        <end position="454"/>
    </location>
</feature>
<dbReference type="PANTHER" id="PTHR18640:SF5">
    <property type="entry name" value="SODIUM_BILE ACID COTRANSPORTER 7"/>
    <property type="match status" value="1"/>
</dbReference>
<feature type="transmembrane region" description="Helical" evidence="2">
    <location>
        <begin position="246"/>
        <end position="267"/>
    </location>
</feature>
<feature type="transmembrane region" description="Helical" evidence="2">
    <location>
        <begin position="287"/>
        <end position="305"/>
    </location>
</feature>